<evidence type="ECO:0000256" key="1">
    <source>
        <dbReference type="ARBA" id="ARBA00004141"/>
    </source>
</evidence>
<dbReference type="AlphaFoldDB" id="A0AAN8XEC2"/>
<dbReference type="Proteomes" id="UP001381693">
    <property type="component" value="Unassembled WGS sequence"/>
</dbReference>
<dbReference type="InterPro" id="IPR015683">
    <property type="entry name" value="Ionotropic_Glu_rcpt"/>
</dbReference>
<dbReference type="Pfam" id="PF10613">
    <property type="entry name" value="Lig_chan-Glu_bd"/>
    <property type="match status" value="1"/>
</dbReference>
<accession>A0AAN8XEC2</accession>
<protein>
    <recommendedName>
        <fullName evidence="11">Ionotropic glutamate receptor L-glutamate and glycine-binding domain-containing protein</fullName>
    </recommendedName>
</protein>
<keyword evidence="3" id="KW-0812">Transmembrane</keyword>
<dbReference type="SUPFAM" id="SSF53850">
    <property type="entry name" value="Periplasmic binding protein-like II"/>
    <property type="match status" value="1"/>
</dbReference>
<evidence type="ECO:0000256" key="3">
    <source>
        <dbReference type="ARBA" id="ARBA00022692"/>
    </source>
</evidence>
<evidence type="ECO:0000256" key="9">
    <source>
        <dbReference type="ARBA" id="ARBA00023286"/>
    </source>
</evidence>
<reference evidence="12 13" key="1">
    <citation type="submission" date="2023-11" db="EMBL/GenBank/DDBJ databases">
        <title>Halocaridina rubra genome assembly.</title>
        <authorList>
            <person name="Smith C."/>
        </authorList>
    </citation>
    <scope>NUCLEOTIDE SEQUENCE [LARGE SCALE GENOMIC DNA]</scope>
    <source>
        <strain evidence="12">EP-1</strain>
        <tissue evidence="12">Whole</tissue>
    </source>
</reference>
<evidence type="ECO:0000256" key="8">
    <source>
        <dbReference type="ARBA" id="ARBA00023180"/>
    </source>
</evidence>
<comment type="caution">
    <text evidence="12">The sequence shown here is derived from an EMBL/GenBank/DDBJ whole genome shotgun (WGS) entry which is preliminary data.</text>
</comment>
<keyword evidence="2" id="KW-0813">Transport</keyword>
<keyword evidence="8" id="KW-0325">Glycoprotein</keyword>
<dbReference type="GO" id="GO:0016020">
    <property type="term" value="C:membrane"/>
    <property type="evidence" value="ECO:0007669"/>
    <property type="project" value="UniProtKB-SubCell"/>
</dbReference>
<evidence type="ECO:0000256" key="2">
    <source>
        <dbReference type="ARBA" id="ARBA00022448"/>
    </source>
</evidence>
<feature type="domain" description="Ionotropic glutamate receptor L-glutamate and glycine-binding" evidence="11">
    <location>
        <begin position="151"/>
        <end position="211"/>
    </location>
</feature>
<keyword evidence="4" id="KW-1133">Transmembrane helix</keyword>
<keyword evidence="7" id="KW-0675">Receptor</keyword>
<keyword evidence="9" id="KW-1071">Ligand-gated ion channel</keyword>
<name>A0AAN8XEC2_HALRR</name>
<sequence length="249" mass="27720">MLSSAPGVTLMVPTEKVCCTIRNVINECECITLIIPRELTIGVMGRIVSALKTSGVKNIAGTCGQAPTTPSSTKPFYTAIQAEIDKWPNIEWIADKMQIAPQLEFSITAVNSTVTSEVGTWNTKTRLKLNPNYKHSPIRRFFKVGAVLSRPWLIRKEGGEPGEYEGYCVELTKRLAEYMEFDFEFKFPKDEQYGARQENGSWNGLVGDLANGLTDMIVAPLTMTSEREEVIDFVAPYFDQSGISIGNYL</sequence>
<dbReference type="PANTHER" id="PTHR18966">
    <property type="entry name" value="IONOTROPIC GLUTAMATE RECEPTOR"/>
    <property type="match status" value="1"/>
</dbReference>
<dbReference type="InterPro" id="IPR019594">
    <property type="entry name" value="Glu/Gly-bd"/>
</dbReference>
<dbReference type="SMART" id="SM00918">
    <property type="entry name" value="Lig_chan-Glu_bd"/>
    <property type="match status" value="1"/>
</dbReference>
<evidence type="ECO:0000256" key="7">
    <source>
        <dbReference type="ARBA" id="ARBA00023170"/>
    </source>
</evidence>
<evidence type="ECO:0000256" key="6">
    <source>
        <dbReference type="ARBA" id="ARBA00023136"/>
    </source>
</evidence>
<evidence type="ECO:0000256" key="4">
    <source>
        <dbReference type="ARBA" id="ARBA00022989"/>
    </source>
</evidence>
<keyword evidence="5" id="KW-0406">Ion transport</keyword>
<proteinExistence type="predicted"/>
<evidence type="ECO:0000313" key="13">
    <source>
        <dbReference type="Proteomes" id="UP001381693"/>
    </source>
</evidence>
<keyword evidence="6" id="KW-0472">Membrane</keyword>
<evidence type="ECO:0000259" key="11">
    <source>
        <dbReference type="SMART" id="SM00918"/>
    </source>
</evidence>
<evidence type="ECO:0000256" key="10">
    <source>
        <dbReference type="ARBA" id="ARBA00023303"/>
    </source>
</evidence>
<keyword evidence="13" id="KW-1185">Reference proteome</keyword>
<evidence type="ECO:0000313" key="12">
    <source>
        <dbReference type="EMBL" id="KAK7082591.1"/>
    </source>
</evidence>
<keyword evidence="10" id="KW-0407">Ion channel</keyword>
<gene>
    <name evidence="12" type="ORF">SK128_006923</name>
</gene>
<comment type="subcellular location">
    <subcellularLocation>
        <location evidence="1">Membrane</location>
        <topology evidence="1">Multi-pass membrane protein</topology>
    </subcellularLocation>
</comment>
<dbReference type="GO" id="GO:0015276">
    <property type="term" value="F:ligand-gated monoatomic ion channel activity"/>
    <property type="evidence" value="ECO:0007669"/>
    <property type="project" value="InterPro"/>
</dbReference>
<evidence type="ECO:0000256" key="5">
    <source>
        <dbReference type="ARBA" id="ARBA00023065"/>
    </source>
</evidence>
<organism evidence="12 13">
    <name type="scientific">Halocaridina rubra</name>
    <name type="common">Hawaiian red shrimp</name>
    <dbReference type="NCBI Taxonomy" id="373956"/>
    <lineage>
        <taxon>Eukaryota</taxon>
        <taxon>Metazoa</taxon>
        <taxon>Ecdysozoa</taxon>
        <taxon>Arthropoda</taxon>
        <taxon>Crustacea</taxon>
        <taxon>Multicrustacea</taxon>
        <taxon>Malacostraca</taxon>
        <taxon>Eumalacostraca</taxon>
        <taxon>Eucarida</taxon>
        <taxon>Decapoda</taxon>
        <taxon>Pleocyemata</taxon>
        <taxon>Caridea</taxon>
        <taxon>Atyoidea</taxon>
        <taxon>Atyidae</taxon>
        <taxon>Halocaridina</taxon>
    </lineage>
</organism>
<dbReference type="FunFam" id="3.40.190.10:FF:000024">
    <property type="entry name" value="Glutamate receptor, ionotropic, delta 1"/>
    <property type="match status" value="1"/>
</dbReference>
<dbReference type="EMBL" id="JAXCGZ010003958">
    <property type="protein sequence ID" value="KAK7082591.1"/>
    <property type="molecule type" value="Genomic_DNA"/>
</dbReference>
<dbReference type="Gene3D" id="3.40.190.10">
    <property type="entry name" value="Periplasmic binding protein-like II"/>
    <property type="match status" value="1"/>
</dbReference>